<dbReference type="RefSeq" id="WP_131756154.1">
    <property type="nucleotide sequence ID" value="NZ_CAACUY010000012.1"/>
</dbReference>
<protein>
    <recommendedName>
        <fullName evidence="4">Lipoprotein</fullName>
    </recommendedName>
</protein>
<comment type="caution">
    <text evidence="2">The sequence shown here is derived from an EMBL/GenBank/DDBJ whole genome shotgun (WGS) entry which is preliminary data.</text>
</comment>
<evidence type="ECO:0000313" key="2">
    <source>
        <dbReference type="EMBL" id="MFD0685714.1"/>
    </source>
</evidence>
<dbReference type="EMBL" id="JBHTGP010000006">
    <property type="protein sequence ID" value="MFD0685714.1"/>
    <property type="molecule type" value="Genomic_DNA"/>
</dbReference>
<keyword evidence="3" id="KW-1185">Reference proteome</keyword>
<accession>A0ABW2XJI6</accession>
<feature type="region of interest" description="Disordered" evidence="1">
    <location>
        <begin position="355"/>
        <end position="395"/>
    </location>
</feature>
<feature type="compositionally biased region" description="Low complexity" evidence="1">
    <location>
        <begin position="358"/>
        <end position="386"/>
    </location>
</feature>
<evidence type="ECO:0008006" key="4">
    <source>
        <dbReference type="Google" id="ProtNLM"/>
    </source>
</evidence>
<sequence>MIIAGVAAAAVVAVGVTAAVAFTGGGSEAKKPKPTAAATSAWSREVRRVLASSPGLRYDGTMSVDGKPVQARLRVTRAGSASGTLTAGALKADVVAVDDVTYIKAGTAFWRDYVGETAHPENFAGRWSKAPAALPGFDVPDVLGPASIAARLAKAAADPSAEDVNGVRALKVRTRGADYLVSAAAPYRLLAVRTAGRGDPRFTVTEIPDAAPLFAEIRPRVAALGGAADPALHFTPGKLTFVNCDQNTNGCTVSVPATLASPEGAVPAGARAALRASIDTRGRPLGSCAASSPVPSDRSLTLRCTVQGRAWRTWMKAALDQPGAHPYEARARVVGEAVAAAEVPGLLAAIDKERAASRRAPGASATPSAGARTTPAAGGRTRAPAAKRSTAPAKP</sequence>
<name>A0ABW2XJI6_9ACTN</name>
<dbReference type="Gene3D" id="2.50.20.20">
    <property type="match status" value="1"/>
</dbReference>
<evidence type="ECO:0000313" key="3">
    <source>
        <dbReference type="Proteomes" id="UP001597063"/>
    </source>
</evidence>
<gene>
    <name evidence="2" type="ORF">ACFQZM_14510</name>
</gene>
<organism evidence="2 3">
    <name type="scientific">Actinomadura fibrosa</name>
    <dbReference type="NCBI Taxonomy" id="111802"/>
    <lineage>
        <taxon>Bacteria</taxon>
        <taxon>Bacillati</taxon>
        <taxon>Actinomycetota</taxon>
        <taxon>Actinomycetes</taxon>
        <taxon>Streptosporangiales</taxon>
        <taxon>Thermomonosporaceae</taxon>
        <taxon>Actinomadura</taxon>
    </lineage>
</organism>
<proteinExistence type="predicted"/>
<evidence type="ECO:0000256" key="1">
    <source>
        <dbReference type="SAM" id="MobiDB-lite"/>
    </source>
</evidence>
<dbReference type="Proteomes" id="UP001597063">
    <property type="component" value="Unassembled WGS sequence"/>
</dbReference>
<reference evidence="3" key="1">
    <citation type="journal article" date="2019" name="Int. J. Syst. Evol. Microbiol.">
        <title>The Global Catalogue of Microorganisms (GCM) 10K type strain sequencing project: providing services to taxonomists for standard genome sequencing and annotation.</title>
        <authorList>
            <consortium name="The Broad Institute Genomics Platform"/>
            <consortium name="The Broad Institute Genome Sequencing Center for Infectious Disease"/>
            <person name="Wu L."/>
            <person name="Ma J."/>
        </authorList>
    </citation>
    <scope>NUCLEOTIDE SEQUENCE [LARGE SCALE GENOMIC DNA]</scope>
    <source>
        <strain evidence="3">JCM 9371</strain>
    </source>
</reference>